<comment type="cofactor">
    <cofactor evidence="1">
        <name>pyridoxal 5'-phosphate</name>
        <dbReference type="ChEBI" id="CHEBI:597326"/>
    </cofactor>
</comment>
<evidence type="ECO:0000256" key="2">
    <source>
        <dbReference type="ARBA" id="ARBA00010869"/>
    </source>
</evidence>
<dbReference type="NCBIfam" id="TIGR02991">
    <property type="entry name" value="ectoine_eutB"/>
    <property type="match status" value="1"/>
</dbReference>
<organism evidence="6 7">
    <name type="scientific">Roseibium aquae</name>
    <dbReference type="NCBI Taxonomy" id="1323746"/>
    <lineage>
        <taxon>Bacteria</taxon>
        <taxon>Pseudomonadati</taxon>
        <taxon>Pseudomonadota</taxon>
        <taxon>Alphaproteobacteria</taxon>
        <taxon>Hyphomicrobiales</taxon>
        <taxon>Stappiaceae</taxon>
        <taxon>Roseibium</taxon>
    </lineage>
</organism>
<evidence type="ECO:0000313" key="7">
    <source>
        <dbReference type="Proteomes" id="UP000605148"/>
    </source>
</evidence>
<evidence type="ECO:0000256" key="3">
    <source>
        <dbReference type="ARBA" id="ARBA00022898"/>
    </source>
</evidence>
<dbReference type="PROSITE" id="PS00165">
    <property type="entry name" value="DEHYDRATASE_SER_THR"/>
    <property type="match status" value="1"/>
</dbReference>
<dbReference type="SUPFAM" id="SSF53686">
    <property type="entry name" value="Tryptophan synthase beta subunit-like PLP-dependent enzymes"/>
    <property type="match status" value="1"/>
</dbReference>
<comment type="similarity">
    <text evidence="2">Belongs to the serine/threonine dehydratase family.</text>
</comment>
<keyword evidence="3" id="KW-0663">Pyridoxal phosphate</keyword>
<dbReference type="NCBIfam" id="NF005680">
    <property type="entry name" value="PRK07476.1"/>
    <property type="match status" value="1"/>
</dbReference>
<sequence length="335" mass="34987">MTLKLSDILAAKRALLGRVARTPLVPAPNLSRKLGTDLHLKMETMQPTGAFKLRGATNAAAHVPAGTHTLTCCSTGNHGRGVAYAARALGRKAVVCMSRLVPQTKIDGIKALGADIRIVGASQDDALAECQRVAKEPGVEEISPFDDPHVIAGQGTAGLEILEDLPEVRTLLVPLSGGGLAAGVAVAAKAINPRVKVIGITMDRGAAMKASIDAGHPVEVEEVPSLADSLGGGIGLHNKLSFPICRDLLDDIVLVTEDEIYRAMQALFFEERHVAEGACVVGIAALMSGRIKKPDGPVATIITGRSVDMDQFMQVMTGQDIPLGDITLKGSSYAA</sequence>
<dbReference type="GO" id="GO:0006565">
    <property type="term" value="P:L-serine catabolic process"/>
    <property type="evidence" value="ECO:0007669"/>
    <property type="project" value="TreeGrafter"/>
</dbReference>
<dbReference type="CDD" id="cd01562">
    <property type="entry name" value="Thr-dehyd"/>
    <property type="match status" value="1"/>
</dbReference>
<reference evidence="6" key="1">
    <citation type="journal article" date="2014" name="Int. J. Syst. Evol. Microbiol.">
        <title>Complete genome sequence of Corynebacterium casei LMG S-19264T (=DSM 44701T), isolated from a smear-ripened cheese.</title>
        <authorList>
            <consortium name="US DOE Joint Genome Institute (JGI-PGF)"/>
            <person name="Walter F."/>
            <person name="Albersmeier A."/>
            <person name="Kalinowski J."/>
            <person name="Ruckert C."/>
        </authorList>
    </citation>
    <scope>NUCLEOTIDE SEQUENCE</scope>
    <source>
        <strain evidence="6">CGMCC 1.12426</strain>
    </source>
</reference>
<dbReference type="PANTHER" id="PTHR48078">
    <property type="entry name" value="THREONINE DEHYDRATASE, MITOCHONDRIAL-RELATED"/>
    <property type="match status" value="1"/>
</dbReference>
<dbReference type="InterPro" id="IPR050147">
    <property type="entry name" value="Ser/Thr_Dehydratase"/>
</dbReference>
<dbReference type="Proteomes" id="UP000605148">
    <property type="component" value="Unassembled WGS sequence"/>
</dbReference>
<dbReference type="FunFam" id="3.40.50.1100:FF:000005">
    <property type="entry name" value="Threonine dehydratase catabolic"/>
    <property type="match status" value="1"/>
</dbReference>
<comment type="caution">
    <text evidence="6">The sequence shown here is derived from an EMBL/GenBank/DDBJ whole genome shotgun (WGS) entry which is preliminary data.</text>
</comment>
<dbReference type="InterPro" id="IPR014333">
    <property type="entry name" value="Ectoine_EutB"/>
</dbReference>
<keyword evidence="7" id="KW-1185">Reference proteome</keyword>
<protein>
    <submittedName>
        <fullName evidence="6">Hydroxyectoine utilization dehydratase EutB</fullName>
    </submittedName>
</protein>
<dbReference type="Gene3D" id="3.40.50.1100">
    <property type="match status" value="2"/>
</dbReference>
<dbReference type="GO" id="GO:0030170">
    <property type="term" value="F:pyridoxal phosphate binding"/>
    <property type="evidence" value="ECO:0007669"/>
    <property type="project" value="InterPro"/>
</dbReference>
<dbReference type="GO" id="GO:0006567">
    <property type="term" value="P:L-threonine catabolic process"/>
    <property type="evidence" value="ECO:0007669"/>
    <property type="project" value="TreeGrafter"/>
</dbReference>
<evidence type="ECO:0000256" key="4">
    <source>
        <dbReference type="ARBA" id="ARBA00023239"/>
    </source>
</evidence>
<evidence type="ECO:0000313" key="6">
    <source>
        <dbReference type="EMBL" id="GGB46314.1"/>
    </source>
</evidence>
<dbReference type="InterPro" id="IPR036052">
    <property type="entry name" value="TrpB-like_PALP_sf"/>
</dbReference>
<evidence type="ECO:0000259" key="5">
    <source>
        <dbReference type="Pfam" id="PF00291"/>
    </source>
</evidence>
<name>A0A916TJ20_9HYPH</name>
<gene>
    <name evidence="6" type="ORF">GCM10011316_18030</name>
</gene>
<dbReference type="GO" id="GO:0003941">
    <property type="term" value="F:L-serine ammonia-lyase activity"/>
    <property type="evidence" value="ECO:0007669"/>
    <property type="project" value="TreeGrafter"/>
</dbReference>
<dbReference type="InterPro" id="IPR001926">
    <property type="entry name" value="TrpB-like_PALP"/>
</dbReference>
<dbReference type="GO" id="GO:0004794">
    <property type="term" value="F:threonine deaminase activity"/>
    <property type="evidence" value="ECO:0007669"/>
    <property type="project" value="TreeGrafter"/>
</dbReference>
<dbReference type="RefSeq" id="WP_150496091.1">
    <property type="nucleotide sequence ID" value="NZ_BMFA01000005.1"/>
</dbReference>
<dbReference type="PANTHER" id="PTHR48078:SF6">
    <property type="entry name" value="L-THREONINE DEHYDRATASE CATABOLIC TDCB"/>
    <property type="match status" value="1"/>
</dbReference>
<feature type="domain" description="Tryptophan synthase beta chain-like PALP" evidence="5">
    <location>
        <begin position="19"/>
        <end position="304"/>
    </location>
</feature>
<dbReference type="AlphaFoldDB" id="A0A916TJ20"/>
<evidence type="ECO:0000256" key="1">
    <source>
        <dbReference type="ARBA" id="ARBA00001933"/>
    </source>
</evidence>
<reference evidence="6" key="2">
    <citation type="submission" date="2020-09" db="EMBL/GenBank/DDBJ databases">
        <authorList>
            <person name="Sun Q."/>
            <person name="Zhou Y."/>
        </authorList>
    </citation>
    <scope>NUCLEOTIDE SEQUENCE</scope>
    <source>
        <strain evidence="6">CGMCC 1.12426</strain>
    </source>
</reference>
<dbReference type="InterPro" id="IPR000634">
    <property type="entry name" value="Ser/Thr_deHydtase_PyrdxlP-BS"/>
</dbReference>
<accession>A0A916TJ20</accession>
<keyword evidence="4" id="KW-0456">Lyase</keyword>
<dbReference type="OrthoDB" id="9811476at2"/>
<dbReference type="GO" id="GO:0009097">
    <property type="term" value="P:isoleucine biosynthetic process"/>
    <property type="evidence" value="ECO:0007669"/>
    <property type="project" value="TreeGrafter"/>
</dbReference>
<proteinExistence type="inferred from homology"/>
<dbReference type="EMBL" id="BMFA01000005">
    <property type="protein sequence ID" value="GGB46314.1"/>
    <property type="molecule type" value="Genomic_DNA"/>
</dbReference>
<dbReference type="Pfam" id="PF00291">
    <property type="entry name" value="PALP"/>
    <property type="match status" value="1"/>
</dbReference>